<accession>X1CJE1</accession>
<evidence type="ECO:0000313" key="1">
    <source>
        <dbReference type="EMBL" id="GAH08451.1"/>
    </source>
</evidence>
<sequence>DLRQWATRYHVLGGTQINRMLDAIEALVHGEWTDVRGKQLFEVHPDEWLTALTRGIYATKGGREYIDQLNEKKGAWYEFLGFPLPTRVNITNEIDNELAKLGVVDEDGSVYDFGDFVSALRQIRQQVGDNRFNKADSPFITGFLEAETVREEFEGLPYQPIHLMDSEDWDSWLHYQTLTGEDKAQFAEDNPEVLQEWRGKYYDLWAEYQNLGTKAEREAFLEVHPELSKDWRKEWRTANPQQDAVLAFWGFPGRIQTREA</sequence>
<dbReference type="EMBL" id="BART01030895">
    <property type="protein sequence ID" value="GAH08451.1"/>
    <property type="molecule type" value="Genomic_DNA"/>
</dbReference>
<organism evidence="1">
    <name type="scientific">marine sediment metagenome</name>
    <dbReference type="NCBI Taxonomy" id="412755"/>
    <lineage>
        <taxon>unclassified sequences</taxon>
        <taxon>metagenomes</taxon>
        <taxon>ecological metagenomes</taxon>
    </lineage>
</organism>
<dbReference type="AlphaFoldDB" id="X1CJE1"/>
<feature type="non-terminal residue" evidence="1">
    <location>
        <position position="1"/>
    </location>
</feature>
<gene>
    <name evidence="1" type="ORF">S01H4_53804</name>
</gene>
<name>X1CJE1_9ZZZZ</name>
<proteinExistence type="predicted"/>
<reference evidence="1" key="1">
    <citation type="journal article" date="2014" name="Front. Microbiol.">
        <title>High frequency of phylogenetically diverse reductive dehalogenase-homologous genes in deep subseafloor sedimentary metagenomes.</title>
        <authorList>
            <person name="Kawai M."/>
            <person name="Futagami T."/>
            <person name="Toyoda A."/>
            <person name="Takaki Y."/>
            <person name="Nishi S."/>
            <person name="Hori S."/>
            <person name="Arai W."/>
            <person name="Tsubouchi T."/>
            <person name="Morono Y."/>
            <person name="Uchiyama I."/>
            <person name="Ito T."/>
            <person name="Fujiyama A."/>
            <person name="Inagaki F."/>
            <person name="Takami H."/>
        </authorList>
    </citation>
    <scope>NUCLEOTIDE SEQUENCE</scope>
    <source>
        <strain evidence="1">Expedition CK06-06</strain>
    </source>
</reference>
<comment type="caution">
    <text evidence="1">The sequence shown here is derived from an EMBL/GenBank/DDBJ whole genome shotgun (WGS) entry which is preliminary data.</text>
</comment>
<protein>
    <submittedName>
        <fullName evidence="1">Uncharacterized protein</fullName>
    </submittedName>
</protein>
<feature type="non-terminal residue" evidence="1">
    <location>
        <position position="260"/>
    </location>
</feature>